<reference evidence="3 5" key="5">
    <citation type="journal article" date="2023" name="Int. J. Syst. Evol. Microbiol.">
        <title>Sellimonas catena sp. nov., isolated from human faeces.</title>
        <authorList>
            <person name="Hisatomi A."/>
            <person name="Ohkuma M."/>
            <person name="Sakamoto M."/>
        </authorList>
    </citation>
    <scope>NUCLEOTIDE SEQUENCE</scope>
    <source>
        <strain evidence="2 5">12EGH17</strain>
        <strain evidence="3">18CBH55</strain>
    </source>
</reference>
<reference evidence="2" key="1">
    <citation type="submission" date="2022-11" db="EMBL/GenBank/DDBJ databases">
        <title>Draft genome sequence of Sellimonas catena strain 12EGH17.</title>
        <authorList>
            <person name="Hisatomi A."/>
            <person name="Ohkuma M."/>
            <person name="Sakamoto M."/>
        </authorList>
    </citation>
    <scope>NUCLEOTIDE SEQUENCE</scope>
    <source>
        <strain evidence="2">12EGH17</strain>
    </source>
</reference>
<sequence>MDDVMVRERYELSKERLGVIMLEETVKEPYRDYFRKTAEFLLMLDEVQELVRNRDWESADILMLAEENRKLYEDILPEQYETSYGNPAYAQKMLGETFGSFLSALYSEMRSGIVYAYEGQMEYLSILNELFIEIYNCFEEEPEYQAVRDIFYWYANDYCEVFAADRIMDQIDPDRTFAVDIICRSDLSDLKYLYRYGEYISDNEIETAKYIADLPEETIQKMADVYTEGFRKGFVLGNKDLSKKTTVNIRFKLGFERVVKQAVANFEAMGLRPTIYRAGASVLTRRGVSRNGYFGRIPNQQYDYDHKDDQALFMDKHYVERRLEVMKTVYEQNKELAAGFAGPAVMEVFGEIPFAPQKKEEALTLTKKQEEMLLSFDGKAGQITNTYIPGDERSFTIISWPVPEIGEKFEEIFGEVIRINTLDSDLYSKVQQTMIDALDEGESVHILGSGENRTDLTVQLYRLQDPQKETIFENCVADVNIPVGEVFTSPVLRGTNGVLHVSRVYLNGLQYRDLEIRFQDGMISGYGCGNFEDEKACRDYVKENILFNHETLPLGEFAIGTNTTAYVAGRRFGIEDKYPILIAEKTGPHFAVGDTCYSYSEDTKVYNPDGKEIVARDNEVSILRKENPEQAYMHCHTDITIPYDELGAITVIRKDGSEIPLLKDGRFVLPGTEILNEPLDCR</sequence>
<dbReference type="EMBL" id="BSBO01000025">
    <property type="protein sequence ID" value="GLG05179.1"/>
    <property type="molecule type" value="Genomic_DNA"/>
</dbReference>
<evidence type="ECO:0000313" key="3">
    <source>
        <dbReference type="EMBL" id="GLG89656.1"/>
    </source>
</evidence>
<dbReference type="RefSeq" id="WP_242960256.1">
    <property type="nucleotide sequence ID" value="NZ_BSBO01000025.1"/>
</dbReference>
<accession>A0A9W6CA88</accession>
<reference evidence="3" key="4">
    <citation type="submission" date="2022-11" db="EMBL/GenBank/DDBJ databases">
        <title>Draft genome sequence of Sellimonas catena strain 18CBH55.</title>
        <authorList>
            <person name="Atsushi H."/>
            <person name="Moriya O."/>
            <person name="Mitsuo S."/>
        </authorList>
    </citation>
    <scope>NUCLEOTIDE SEQUENCE</scope>
    <source>
        <strain evidence="3">18CBH55</strain>
    </source>
</reference>
<dbReference type="GO" id="GO:0004177">
    <property type="term" value="F:aminopeptidase activity"/>
    <property type="evidence" value="ECO:0007669"/>
    <property type="project" value="InterPro"/>
</dbReference>
<organism evidence="3 4">
    <name type="scientific">Sellimonas catena</name>
    <dbReference type="NCBI Taxonomy" id="2994035"/>
    <lineage>
        <taxon>Bacteria</taxon>
        <taxon>Bacillati</taxon>
        <taxon>Bacillota</taxon>
        <taxon>Clostridia</taxon>
        <taxon>Lachnospirales</taxon>
        <taxon>Lachnospiraceae</taxon>
        <taxon>Sellimonas</taxon>
    </lineage>
</organism>
<dbReference type="Proteomes" id="UP001145145">
    <property type="component" value="Unassembled WGS sequence"/>
</dbReference>
<dbReference type="PANTHER" id="PTHR34448:SF1">
    <property type="entry name" value="BLL6088 PROTEIN"/>
    <property type="match status" value="1"/>
</dbReference>
<dbReference type="GO" id="GO:0006508">
    <property type="term" value="P:proteolysis"/>
    <property type="evidence" value="ECO:0007669"/>
    <property type="project" value="InterPro"/>
</dbReference>
<gene>
    <name evidence="2" type="ORF">Selli1_23530</name>
    <name evidence="3" type="ORF">Selli2_10830</name>
</gene>
<dbReference type="Proteomes" id="UP001145094">
    <property type="component" value="Unassembled WGS sequence"/>
</dbReference>
<evidence type="ECO:0008006" key="6">
    <source>
        <dbReference type="Google" id="ProtNLM"/>
    </source>
</evidence>
<name>A0A9W6CA88_9FIRM</name>
<dbReference type="AlphaFoldDB" id="A0A9W6CA88"/>
<evidence type="ECO:0000313" key="5">
    <source>
        <dbReference type="Proteomes" id="UP001145145"/>
    </source>
</evidence>
<dbReference type="InterPro" id="IPR000787">
    <property type="entry name" value="Peptidase_M29"/>
</dbReference>
<evidence type="ECO:0000313" key="4">
    <source>
        <dbReference type="Proteomes" id="UP001145094"/>
    </source>
</evidence>
<dbReference type="EMBL" id="BSCH01000005">
    <property type="protein sequence ID" value="GLG89656.1"/>
    <property type="molecule type" value="Genomic_DNA"/>
</dbReference>
<reference evidence="3" key="3">
    <citation type="submission" date="2022-11" db="EMBL/GenBank/DDBJ databases">
        <title>Draft genome sequence of Sellimonas catena strain 18CBH55.</title>
        <authorList>
            <person name="Hisatomi A."/>
            <person name="Ohkuma M."/>
            <person name="Sakamoto M."/>
        </authorList>
    </citation>
    <scope>NUCLEOTIDE SEQUENCE</scope>
    <source>
        <strain evidence="3">18CBH55</strain>
    </source>
</reference>
<dbReference type="PANTHER" id="PTHR34448">
    <property type="entry name" value="AMINOPEPTIDASE"/>
    <property type="match status" value="1"/>
</dbReference>
<dbReference type="InterPro" id="IPR052170">
    <property type="entry name" value="M29_Exopeptidase"/>
</dbReference>
<evidence type="ECO:0000313" key="2">
    <source>
        <dbReference type="EMBL" id="GLG05179.1"/>
    </source>
</evidence>
<keyword evidence="5" id="KW-1185">Reference proteome</keyword>
<dbReference type="Pfam" id="PF02073">
    <property type="entry name" value="Peptidase_M29"/>
    <property type="match status" value="1"/>
</dbReference>
<proteinExistence type="predicted"/>
<protein>
    <recommendedName>
        <fullName evidence="6">Leucyl aminopeptidase</fullName>
    </recommendedName>
</protein>
<comment type="caution">
    <text evidence="3">The sequence shown here is derived from an EMBL/GenBank/DDBJ whole genome shotgun (WGS) entry which is preliminary data.</text>
</comment>
<dbReference type="GO" id="GO:0046872">
    <property type="term" value="F:metal ion binding"/>
    <property type="evidence" value="ECO:0007669"/>
    <property type="project" value="UniProtKB-KW"/>
</dbReference>
<evidence type="ECO:0000256" key="1">
    <source>
        <dbReference type="ARBA" id="ARBA00022723"/>
    </source>
</evidence>
<keyword evidence="1" id="KW-0479">Metal-binding</keyword>
<reference evidence="2" key="2">
    <citation type="submission" date="2022-11" db="EMBL/GenBank/DDBJ databases">
        <title>Draft genome sequence of Sellimonas catena strain 12EGH17.</title>
        <authorList>
            <person name="Atsushi H."/>
            <person name="Moriya O."/>
            <person name="Mitsuo S."/>
        </authorList>
    </citation>
    <scope>NUCLEOTIDE SEQUENCE</scope>
    <source>
        <strain evidence="2">12EGH17</strain>
    </source>
</reference>
<dbReference type="SUPFAM" id="SSF144052">
    <property type="entry name" value="Thermophilic metalloprotease-like"/>
    <property type="match status" value="1"/>
</dbReference>